<feature type="compositionally biased region" description="Basic residues" evidence="7">
    <location>
        <begin position="13"/>
        <end position="22"/>
    </location>
</feature>
<evidence type="ECO:0000256" key="5">
    <source>
        <dbReference type="ARBA" id="ARBA00023098"/>
    </source>
</evidence>
<evidence type="ECO:0000313" key="10">
    <source>
        <dbReference type="Proteomes" id="UP000747399"/>
    </source>
</evidence>
<dbReference type="SUPFAM" id="SSF53474">
    <property type="entry name" value="alpha/beta-Hydrolases"/>
    <property type="match status" value="1"/>
</dbReference>
<dbReference type="PANTHER" id="PTHR11005">
    <property type="entry name" value="LYSOSOMAL ACID LIPASE-RELATED"/>
    <property type="match status" value="1"/>
</dbReference>
<dbReference type="EMBL" id="BNCO01000003">
    <property type="protein sequence ID" value="GIL45414.1"/>
    <property type="molecule type" value="Genomic_DNA"/>
</dbReference>
<keyword evidence="2" id="KW-0732">Signal</keyword>
<sequence>MAPRPPRGIAKWPRARHAKRPKPQSLKQNLSWAFRSSLLPLLLLAVLALASFGAESRRLYATAVDATQTNPNVHTFTAVVPKPNITIQVAESRIGRRSISSSTTSSTSDGGVASLADGVASTTGTVATGTGGSKGGMAPDADLVGPVLSGDVSGLFQHLAPNSSVPVSAYSLRIDDMAGLVTPKGYPLEQHVVVTGDGYKLGTFRIPYGRSGRGTVKRPPVLLIHGISLASTCWVINQPTESLAFVLADRGYDVWMMNTRGNTFSREHVLYRDTQSLFWRFSVDEMAKWDLRETIKYIQDVTGISKVGLVGHSQGGTIALMALSDDPWLADSVSVLVALGPCAYVKYMTSVVLKNFCRQANTSEIFKLLPPQELIYMSVQMQQTYLNGVCQMPGTMLTCLTTMEGIFGASRRITAAQYRRYWQIWPSSTSLGNAMQWAEIYNEPKARFFHSGYGPEYKLENVKAPIIMVSGGSDVLAAMEDIAEQKRRLRKVLRKELHVPDYSHMDFIWDTGAVRTVYPIVLESLAESFA</sequence>
<proteinExistence type="inferred from homology"/>
<evidence type="ECO:0000256" key="6">
    <source>
        <dbReference type="ARBA" id="ARBA00023180"/>
    </source>
</evidence>
<feature type="domain" description="AB hydrolase-1" evidence="8">
    <location>
        <begin position="219"/>
        <end position="510"/>
    </location>
</feature>
<evidence type="ECO:0000313" key="9">
    <source>
        <dbReference type="EMBL" id="GIL45414.1"/>
    </source>
</evidence>
<keyword evidence="3" id="KW-0378">Hydrolase</keyword>
<protein>
    <recommendedName>
        <fullName evidence="8">AB hydrolase-1 domain-containing protein</fullName>
    </recommendedName>
</protein>
<accession>A0A8J4ETV9</accession>
<keyword evidence="6" id="KW-0325">Glycoprotein</keyword>
<dbReference type="GO" id="GO:0016042">
    <property type="term" value="P:lipid catabolic process"/>
    <property type="evidence" value="ECO:0007669"/>
    <property type="project" value="UniProtKB-KW"/>
</dbReference>
<evidence type="ECO:0000256" key="3">
    <source>
        <dbReference type="ARBA" id="ARBA00022801"/>
    </source>
</evidence>
<dbReference type="FunFam" id="3.40.50.1820:FF:000057">
    <property type="entry name" value="Lipase"/>
    <property type="match status" value="1"/>
</dbReference>
<comment type="caution">
    <text evidence="9">The sequence shown here is derived from an EMBL/GenBank/DDBJ whole genome shotgun (WGS) entry which is preliminary data.</text>
</comment>
<dbReference type="GO" id="GO:0016787">
    <property type="term" value="F:hydrolase activity"/>
    <property type="evidence" value="ECO:0007669"/>
    <property type="project" value="UniProtKB-KW"/>
</dbReference>
<evidence type="ECO:0000256" key="1">
    <source>
        <dbReference type="ARBA" id="ARBA00010701"/>
    </source>
</evidence>
<evidence type="ECO:0000256" key="7">
    <source>
        <dbReference type="SAM" id="MobiDB-lite"/>
    </source>
</evidence>
<dbReference type="Pfam" id="PF00561">
    <property type="entry name" value="Abhydrolase_1"/>
    <property type="match status" value="1"/>
</dbReference>
<name>A0A8J4ETV9_9CHLO</name>
<keyword evidence="5" id="KW-0443">Lipid metabolism</keyword>
<evidence type="ECO:0000256" key="2">
    <source>
        <dbReference type="ARBA" id="ARBA00022729"/>
    </source>
</evidence>
<keyword evidence="10" id="KW-1185">Reference proteome</keyword>
<dbReference type="InterPro" id="IPR000073">
    <property type="entry name" value="AB_hydrolase_1"/>
</dbReference>
<dbReference type="Proteomes" id="UP000747399">
    <property type="component" value="Unassembled WGS sequence"/>
</dbReference>
<keyword evidence="4" id="KW-0442">Lipid degradation</keyword>
<reference evidence="9" key="1">
    <citation type="journal article" date="2021" name="Proc. Natl. Acad. Sci. U.S.A.">
        <title>Three genomes in the algal genus Volvox reveal the fate of a haploid sex-determining region after a transition to homothallism.</title>
        <authorList>
            <person name="Yamamoto K."/>
            <person name="Hamaji T."/>
            <person name="Kawai-Toyooka H."/>
            <person name="Matsuzaki R."/>
            <person name="Takahashi F."/>
            <person name="Nishimura Y."/>
            <person name="Kawachi M."/>
            <person name="Noguchi H."/>
            <person name="Minakuchi Y."/>
            <person name="Umen J.G."/>
            <person name="Toyoda A."/>
            <person name="Nozaki H."/>
        </authorList>
    </citation>
    <scope>NUCLEOTIDE SEQUENCE</scope>
    <source>
        <strain evidence="9">NIES-3780</strain>
    </source>
</reference>
<comment type="similarity">
    <text evidence="1">Belongs to the AB hydrolase superfamily. Lipase family.</text>
</comment>
<gene>
    <name evidence="9" type="ORF">Vafri_2665</name>
</gene>
<dbReference type="AlphaFoldDB" id="A0A8J4ETV9"/>
<feature type="region of interest" description="Disordered" evidence="7">
    <location>
        <begin position="1"/>
        <end position="25"/>
    </location>
</feature>
<dbReference type="InterPro" id="IPR029058">
    <property type="entry name" value="AB_hydrolase_fold"/>
</dbReference>
<dbReference type="Gene3D" id="3.40.50.1820">
    <property type="entry name" value="alpha/beta hydrolase"/>
    <property type="match status" value="1"/>
</dbReference>
<organism evidence="9 10">
    <name type="scientific">Volvox africanus</name>
    <dbReference type="NCBI Taxonomy" id="51714"/>
    <lineage>
        <taxon>Eukaryota</taxon>
        <taxon>Viridiplantae</taxon>
        <taxon>Chlorophyta</taxon>
        <taxon>core chlorophytes</taxon>
        <taxon>Chlorophyceae</taxon>
        <taxon>CS clade</taxon>
        <taxon>Chlamydomonadales</taxon>
        <taxon>Volvocaceae</taxon>
        <taxon>Volvox</taxon>
    </lineage>
</organism>
<evidence type="ECO:0000256" key="4">
    <source>
        <dbReference type="ARBA" id="ARBA00022963"/>
    </source>
</evidence>
<evidence type="ECO:0000259" key="8">
    <source>
        <dbReference type="Pfam" id="PF00561"/>
    </source>
</evidence>